<evidence type="ECO:0000259" key="1">
    <source>
        <dbReference type="PROSITE" id="PS51790"/>
    </source>
</evidence>
<feature type="domain" description="MsrB" evidence="1">
    <location>
        <begin position="3"/>
        <end position="31"/>
    </location>
</feature>
<dbReference type="Proteomes" id="UP000033865">
    <property type="component" value="Unassembled WGS sequence"/>
</dbReference>
<proteinExistence type="predicted"/>
<gene>
    <name evidence="2" type="ORF">UY82_C0047G0006</name>
</gene>
<comment type="caution">
    <text evidence="2">The sequence shown here is derived from an EMBL/GenBank/DDBJ whole genome shotgun (WGS) entry which is preliminary data.</text>
</comment>
<dbReference type="EMBL" id="LCRN01000047">
    <property type="protein sequence ID" value="KKW35174.1"/>
    <property type="molecule type" value="Genomic_DNA"/>
</dbReference>
<sequence>MTNNEWKDKLTLEQYRILREAGTASASTPLL</sequence>
<accession>A0A0G2AR01</accession>
<evidence type="ECO:0000313" key="2">
    <source>
        <dbReference type="EMBL" id="KKW35174.1"/>
    </source>
</evidence>
<dbReference type="InterPro" id="IPR002579">
    <property type="entry name" value="Met_Sox_Rdtase_MsrB_dom"/>
</dbReference>
<evidence type="ECO:0000313" key="3">
    <source>
        <dbReference type="Proteomes" id="UP000033865"/>
    </source>
</evidence>
<dbReference type="GO" id="GO:0033743">
    <property type="term" value="F:peptide-methionine (R)-S-oxide reductase activity"/>
    <property type="evidence" value="ECO:0007669"/>
    <property type="project" value="InterPro"/>
</dbReference>
<reference evidence="2 3" key="1">
    <citation type="journal article" date="2015" name="Nature">
        <title>rRNA introns, odd ribosomes, and small enigmatic genomes across a large radiation of phyla.</title>
        <authorList>
            <person name="Brown C.T."/>
            <person name="Hug L.A."/>
            <person name="Thomas B.C."/>
            <person name="Sharon I."/>
            <person name="Castelle C.J."/>
            <person name="Singh A."/>
            <person name="Wilkins M.J."/>
            <person name="Williams K.H."/>
            <person name="Banfield J.F."/>
        </authorList>
    </citation>
    <scope>NUCLEOTIDE SEQUENCE [LARGE SCALE GENOMIC DNA]</scope>
</reference>
<protein>
    <recommendedName>
        <fullName evidence="1">MsrB domain-containing protein</fullName>
    </recommendedName>
</protein>
<dbReference type="PROSITE" id="PS51790">
    <property type="entry name" value="MSRB"/>
    <property type="match status" value="1"/>
</dbReference>
<dbReference type="AlphaFoldDB" id="A0A0G2AR01"/>
<organism evidence="2 3">
    <name type="scientific">Candidatus Uhrbacteria bacterium GW2011_GWC2_53_7</name>
    <dbReference type="NCBI Taxonomy" id="1618986"/>
    <lineage>
        <taxon>Bacteria</taxon>
        <taxon>Candidatus Uhriibacteriota</taxon>
    </lineage>
</organism>
<name>A0A0G2AR01_9BACT</name>